<dbReference type="STRING" id="735517.SAMN05444272_0405"/>
<dbReference type="EMBL" id="FRBW01000001">
    <property type="protein sequence ID" value="SHL36693.1"/>
    <property type="molecule type" value="Genomic_DNA"/>
</dbReference>
<keyword evidence="1" id="KW-0812">Transmembrane</keyword>
<dbReference type="InterPro" id="IPR012495">
    <property type="entry name" value="TadE-like_dom"/>
</dbReference>
<keyword evidence="1" id="KW-0472">Membrane</keyword>
<evidence type="ECO:0000256" key="1">
    <source>
        <dbReference type="SAM" id="Phobius"/>
    </source>
</evidence>
<accession>A0A1M7A2C7</accession>
<feature type="transmembrane region" description="Helical" evidence="1">
    <location>
        <begin position="21"/>
        <end position="49"/>
    </location>
</feature>
<evidence type="ECO:0000313" key="4">
    <source>
        <dbReference type="Proteomes" id="UP000186002"/>
    </source>
</evidence>
<keyword evidence="4" id="KW-1185">Reference proteome</keyword>
<dbReference type="Proteomes" id="UP000186002">
    <property type="component" value="Unassembled WGS sequence"/>
</dbReference>
<evidence type="ECO:0000259" key="2">
    <source>
        <dbReference type="Pfam" id="PF07811"/>
    </source>
</evidence>
<evidence type="ECO:0000313" key="3">
    <source>
        <dbReference type="EMBL" id="SHL36693.1"/>
    </source>
</evidence>
<reference evidence="3 4" key="1">
    <citation type="submission" date="2016-11" db="EMBL/GenBank/DDBJ databases">
        <authorList>
            <person name="Jaros S."/>
            <person name="Januszkiewicz K."/>
            <person name="Wedrychowicz H."/>
        </authorList>
    </citation>
    <scope>NUCLEOTIDE SEQUENCE [LARGE SCALE GENOMIC DNA]</scope>
    <source>
        <strain evidence="3 4">DSM 22153</strain>
    </source>
</reference>
<dbReference type="OrthoDB" id="7990385at2"/>
<name>A0A1M7A2C7_9HYPH</name>
<protein>
    <submittedName>
        <fullName evidence="3">Flp pilus assembly protein TadG</fullName>
    </submittedName>
</protein>
<organism evidence="3 4">
    <name type="scientific">Roseibium suaedae</name>
    <dbReference type="NCBI Taxonomy" id="735517"/>
    <lineage>
        <taxon>Bacteria</taxon>
        <taxon>Pseudomonadati</taxon>
        <taxon>Pseudomonadota</taxon>
        <taxon>Alphaproteobacteria</taxon>
        <taxon>Hyphomicrobiales</taxon>
        <taxon>Stappiaceae</taxon>
        <taxon>Roseibium</taxon>
    </lineage>
</organism>
<dbReference type="Pfam" id="PF07811">
    <property type="entry name" value="TadE"/>
    <property type="match status" value="1"/>
</dbReference>
<sequence length="182" mass="20477">MQRKIGIKPFLLRLKRDKRGVTAIEFAAVSIPFFMLLFGLIEFGLAFFVNQVLDHATLESSRLLRTGQARNFTKEQFKTDLCENLSIFCVASRLEIDVRAFNDFASLADSNNLPSMTDADGKTAGTNSYTSGSASSIMVVRVLYRWPMFTSFTRMDAGDTSNMERLIYSTAVFRNEPYVYGG</sequence>
<keyword evidence="1" id="KW-1133">Transmembrane helix</keyword>
<dbReference type="AlphaFoldDB" id="A0A1M7A2C7"/>
<proteinExistence type="predicted"/>
<gene>
    <name evidence="3" type="ORF">SAMN05444272_0405</name>
</gene>
<feature type="domain" description="TadE-like" evidence="2">
    <location>
        <begin position="20"/>
        <end position="62"/>
    </location>
</feature>
<dbReference type="RefSeq" id="WP_073008170.1">
    <property type="nucleotide sequence ID" value="NZ_FRBW01000001.1"/>
</dbReference>